<comment type="subcellular location">
    <subcellularLocation>
        <location evidence="1">Membrane</location>
    </subcellularLocation>
</comment>
<dbReference type="Pfam" id="PF01103">
    <property type="entry name" value="Omp85"/>
    <property type="match status" value="1"/>
</dbReference>
<keyword evidence="5" id="KW-0472">Membrane</keyword>
<sequence length="723" mass="80195">MPISLAAENSAPNTRPQIGVALSGGGARGFAHIGVLEALEDLNIPIDYIAGTSMGSIIGGLYASGLTTQELRRAVEHEIDWNRALNYTDDRDLLSYREKQTQRRFFQLELGIDNKGLTAPAGFINGQELFMELKRLTRNINIDDFAKLPIPFKTVATDLNTAEPYLLEKGDLALALRASMAVPFAFAPVEIDGHLLADGGIVNNIPVDIARKMGADIVIAIDISAPLETIESTSSFLTVTKQSLNVSLIQNALRSLKKADIVITPEVNEFGVTDFYKGPGLMAKGYEAIMEKVALLKTLALSTEEYVQYTAAKRAKIPDTPATIKPDFIELTGNERTHPALLQGKLEGLKNRELRFEDIKHATKELMTLKEFEQVTYQVTRNSQGKSDLVFNITEKPWGPDYFRLGLNLSTSFDDKTDFLVLLRHEKLNVNRLGAEWVNEVEFGTGFSLFSEFYQPLDYQRHFFVAPYAKLEHRFVDVFEQQQSVAEYDLKGSQLGLDLGINLGNRAMFRSGIVYDQANTDLRLGKIVAESTNGDTQENSLTFQFGYDSLDARVFAKSGMRIDLDGRIYYTGIGSDFNYQKAKLYTRQHFPVHRRATLVSELTIATVFDSDPPEYEGFSIGGFDSLAGYPNGDIGGNHALLFRFGGLFNPPGIPKFGSIDARLVGLFHVGNAWDDYSDIRLADLRYGGLAGMVWETQFGSVLIGVGYTDGGSLRYNLSLGHFF</sequence>
<dbReference type="InterPro" id="IPR016035">
    <property type="entry name" value="Acyl_Trfase/lysoPLipase"/>
</dbReference>
<dbReference type="AlphaFoldDB" id="A0A090ACE2"/>
<gene>
    <name evidence="8" type="ORF">THII_0062</name>
</gene>
<dbReference type="InterPro" id="IPR050301">
    <property type="entry name" value="NTE"/>
</dbReference>
<protein>
    <submittedName>
        <fullName evidence="8">Putative esterase of the alpha-beta hydrolase superfamily</fullName>
    </submittedName>
</protein>
<accession>A0A090ACE2</accession>
<dbReference type="HOGENOM" id="CLU_014750_1_0_6"/>
<dbReference type="PANTHER" id="PTHR14226:SF29">
    <property type="entry name" value="NEUROPATHY TARGET ESTERASE SWS"/>
    <property type="match status" value="1"/>
</dbReference>
<keyword evidence="3 6" id="KW-0442">Lipid degradation</keyword>
<dbReference type="Proteomes" id="UP000031623">
    <property type="component" value="Chromosome"/>
</dbReference>
<evidence type="ECO:0000256" key="6">
    <source>
        <dbReference type="PROSITE-ProRule" id="PRU01161"/>
    </source>
</evidence>
<evidence type="ECO:0000256" key="3">
    <source>
        <dbReference type="ARBA" id="ARBA00022963"/>
    </source>
</evidence>
<dbReference type="EMBL" id="AP014633">
    <property type="protein sequence ID" value="BAP54359.1"/>
    <property type="molecule type" value="Genomic_DNA"/>
</dbReference>
<feature type="domain" description="PNPLA" evidence="7">
    <location>
        <begin position="20"/>
        <end position="211"/>
    </location>
</feature>
<evidence type="ECO:0000256" key="4">
    <source>
        <dbReference type="ARBA" id="ARBA00023098"/>
    </source>
</evidence>
<dbReference type="Gene3D" id="2.40.160.50">
    <property type="entry name" value="membrane protein fhac: a member of the omp85/tpsb transporter family"/>
    <property type="match status" value="1"/>
</dbReference>
<dbReference type="GO" id="GO:0016787">
    <property type="term" value="F:hydrolase activity"/>
    <property type="evidence" value="ECO:0007669"/>
    <property type="project" value="UniProtKB-UniRule"/>
</dbReference>
<feature type="active site" description="Nucleophile" evidence="6">
    <location>
        <position position="53"/>
    </location>
</feature>
<feature type="short sequence motif" description="GXSXG" evidence="6">
    <location>
        <begin position="51"/>
        <end position="55"/>
    </location>
</feature>
<feature type="short sequence motif" description="GXGXXG" evidence="6">
    <location>
        <begin position="24"/>
        <end position="29"/>
    </location>
</feature>
<proteinExistence type="predicted"/>
<dbReference type="PANTHER" id="PTHR14226">
    <property type="entry name" value="NEUROPATHY TARGET ESTERASE/SWISS CHEESE D.MELANOGASTER"/>
    <property type="match status" value="1"/>
</dbReference>
<feature type="active site" description="Proton acceptor" evidence="6">
    <location>
        <position position="198"/>
    </location>
</feature>
<dbReference type="CDD" id="cd07205">
    <property type="entry name" value="Pat_PNPLA6_PNPLA7_NTE1_like"/>
    <property type="match status" value="1"/>
</dbReference>
<keyword evidence="9" id="KW-1185">Reference proteome</keyword>
<dbReference type="InterPro" id="IPR002641">
    <property type="entry name" value="PNPLA_dom"/>
</dbReference>
<dbReference type="PROSITE" id="PS51635">
    <property type="entry name" value="PNPLA"/>
    <property type="match status" value="1"/>
</dbReference>
<reference evidence="8 9" key="1">
    <citation type="journal article" date="2014" name="ISME J.">
        <title>Ecophysiology of Thioploca ingrica as revealed by the complete genome sequence supplemented with proteomic evidence.</title>
        <authorList>
            <person name="Kojima H."/>
            <person name="Ogura Y."/>
            <person name="Yamamoto N."/>
            <person name="Togashi T."/>
            <person name="Mori H."/>
            <person name="Watanabe T."/>
            <person name="Nemoto F."/>
            <person name="Kurokawa K."/>
            <person name="Hayashi T."/>
            <person name="Fukui M."/>
        </authorList>
    </citation>
    <scope>NUCLEOTIDE SEQUENCE [LARGE SCALE GENOMIC DNA]</scope>
</reference>
<dbReference type="GO" id="GO:0019867">
    <property type="term" value="C:outer membrane"/>
    <property type="evidence" value="ECO:0007669"/>
    <property type="project" value="InterPro"/>
</dbReference>
<feature type="short sequence motif" description="DGA/G" evidence="6">
    <location>
        <begin position="198"/>
        <end position="200"/>
    </location>
</feature>
<organism evidence="8 9">
    <name type="scientific">Thioploca ingrica</name>
    <dbReference type="NCBI Taxonomy" id="40754"/>
    <lineage>
        <taxon>Bacteria</taxon>
        <taxon>Pseudomonadati</taxon>
        <taxon>Pseudomonadota</taxon>
        <taxon>Gammaproteobacteria</taxon>
        <taxon>Thiotrichales</taxon>
        <taxon>Thiotrichaceae</taxon>
        <taxon>Thioploca</taxon>
    </lineage>
</organism>
<evidence type="ECO:0000313" key="8">
    <source>
        <dbReference type="EMBL" id="BAP54359.1"/>
    </source>
</evidence>
<evidence type="ECO:0000256" key="5">
    <source>
        <dbReference type="ARBA" id="ARBA00023136"/>
    </source>
</evidence>
<dbReference type="SUPFAM" id="SSF52151">
    <property type="entry name" value="FabD/lysophospholipase-like"/>
    <property type="match status" value="1"/>
</dbReference>
<dbReference type="STRING" id="40754.THII_0062"/>
<keyword evidence="2 6" id="KW-0378">Hydrolase</keyword>
<evidence type="ECO:0000313" key="9">
    <source>
        <dbReference type="Proteomes" id="UP000031623"/>
    </source>
</evidence>
<dbReference type="Pfam" id="PF01734">
    <property type="entry name" value="Patatin"/>
    <property type="match status" value="1"/>
</dbReference>
<evidence type="ECO:0000256" key="2">
    <source>
        <dbReference type="ARBA" id="ARBA00022801"/>
    </source>
</evidence>
<evidence type="ECO:0000256" key="1">
    <source>
        <dbReference type="ARBA" id="ARBA00004370"/>
    </source>
</evidence>
<dbReference type="InterPro" id="IPR000184">
    <property type="entry name" value="Bac_surfAg_D15"/>
</dbReference>
<dbReference type="GO" id="GO:0016042">
    <property type="term" value="P:lipid catabolic process"/>
    <property type="evidence" value="ECO:0007669"/>
    <property type="project" value="UniProtKB-UniRule"/>
</dbReference>
<dbReference type="Gene3D" id="3.40.1090.10">
    <property type="entry name" value="Cytosolic phospholipase A2 catalytic domain"/>
    <property type="match status" value="2"/>
</dbReference>
<evidence type="ECO:0000259" key="7">
    <source>
        <dbReference type="PROSITE" id="PS51635"/>
    </source>
</evidence>
<name>A0A090ACE2_9GAMM</name>
<keyword evidence="4 6" id="KW-0443">Lipid metabolism</keyword>
<dbReference type="KEGG" id="tig:THII_0062"/>